<accession>A0ABW8Y6F8</accession>
<dbReference type="RefSeq" id="WP_408092879.1">
    <property type="nucleotide sequence ID" value="NZ_JBELPY010000019.1"/>
</dbReference>
<reference evidence="2 3" key="1">
    <citation type="submission" date="2024-06" db="EMBL/GenBank/DDBJ databases">
        <authorList>
            <person name="Kaempfer P."/>
            <person name="Viver T."/>
        </authorList>
    </citation>
    <scope>NUCLEOTIDE SEQUENCE [LARGE SCALE GENOMIC DNA]</scope>
    <source>
        <strain evidence="2 3">ST-37</strain>
    </source>
</reference>
<protein>
    <submittedName>
        <fullName evidence="2">Uncharacterized protein</fullName>
    </submittedName>
</protein>
<gene>
    <name evidence="2" type="ORF">ABS765_17425</name>
</gene>
<evidence type="ECO:0000256" key="1">
    <source>
        <dbReference type="SAM" id="Phobius"/>
    </source>
</evidence>
<evidence type="ECO:0000313" key="3">
    <source>
        <dbReference type="Proteomes" id="UP001629058"/>
    </source>
</evidence>
<organism evidence="2 3">
    <name type="scientific">Chryseobacterium terrae</name>
    <dbReference type="NCBI Taxonomy" id="3163299"/>
    <lineage>
        <taxon>Bacteria</taxon>
        <taxon>Pseudomonadati</taxon>
        <taxon>Bacteroidota</taxon>
        <taxon>Flavobacteriia</taxon>
        <taxon>Flavobacteriales</taxon>
        <taxon>Weeksellaceae</taxon>
        <taxon>Chryseobacterium group</taxon>
        <taxon>Chryseobacterium</taxon>
    </lineage>
</organism>
<dbReference type="Proteomes" id="UP001629058">
    <property type="component" value="Unassembled WGS sequence"/>
</dbReference>
<dbReference type="EMBL" id="JBELPY010000019">
    <property type="protein sequence ID" value="MFL9835799.1"/>
    <property type="molecule type" value="Genomic_DNA"/>
</dbReference>
<keyword evidence="3" id="KW-1185">Reference proteome</keyword>
<comment type="caution">
    <text evidence="2">The sequence shown here is derived from an EMBL/GenBank/DDBJ whole genome shotgun (WGS) entry which is preliminary data.</text>
</comment>
<keyword evidence="1" id="KW-0812">Transmembrane</keyword>
<name>A0ABW8Y6F8_9FLAO</name>
<keyword evidence="1" id="KW-1133">Transmembrane helix</keyword>
<evidence type="ECO:0000313" key="2">
    <source>
        <dbReference type="EMBL" id="MFL9835799.1"/>
    </source>
</evidence>
<proteinExistence type="predicted"/>
<sequence length="177" mass="21121">MTKIIISIISVYLLYYAGNIIYDLFLKKDITKNQDETEEYSFNDFLDNNTTEVQEVSIDDVENINTPNSFNKKELSPVKEKEQNENRDLEYWRNKFESEKDIDSFDEQSELDEHHKETEDATTLDEIENIPEETIEDQLPSKYELYHKQFYQFLNLAETSVQVLEDRDGYKIYQSLI</sequence>
<feature type="transmembrane region" description="Helical" evidence="1">
    <location>
        <begin position="6"/>
        <end position="25"/>
    </location>
</feature>
<keyword evidence="1" id="KW-0472">Membrane</keyword>